<dbReference type="NCBIfam" id="NF012200">
    <property type="entry name" value="choice_anch_D"/>
    <property type="match status" value="1"/>
</dbReference>
<keyword evidence="4" id="KW-0969">Cilium</keyword>
<feature type="domain" description="IPT/TIG" evidence="6">
    <location>
        <begin position="114"/>
        <end position="193"/>
    </location>
</feature>
<evidence type="ECO:0000313" key="7">
    <source>
        <dbReference type="EMBL" id="GAA4353629.1"/>
    </source>
</evidence>
<dbReference type="Pfam" id="PF22544">
    <property type="entry name" value="HYDIN_VesB_CFA65-like_Ig"/>
    <property type="match status" value="1"/>
</dbReference>
<evidence type="ECO:0000256" key="4">
    <source>
        <dbReference type="ARBA" id="ARBA00023069"/>
    </source>
</evidence>
<feature type="domain" description="IPT/TIG" evidence="6">
    <location>
        <begin position="199"/>
        <end position="289"/>
    </location>
</feature>
<comment type="caution">
    <text evidence="7">The sequence shown here is derived from an EMBL/GenBank/DDBJ whole genome shotgun (WGS) entry which is preliminary data.</text>
</comment>
<gene>
    <name evidence="7" type="ORF">GCM10023185_14460</name>
</gene>
<dbReference type="InterPro" id="IPR053879">
    <property type="entry name" value="HYDIN_VesB_CFA65-like_Ig"/>
</dbReference>
<dbReference type="Gene3D" id="2.60.40.10">
    <property type="entry name" value="Immunoglobulins"/>
    <property type="match status" value="3"/>
</dbReference>
<dbReference type="SMART" id="SM00429">
    <property type="entry name" value="IPT"/>
    <property type="match status" value="2"/>
</dbReference>
<keyword evidence="3" id="KW-0963">Cytoplasm</keyword>
<dbReference type="NCBIfam" id="TIGR04183">
    <property type="entry name" value="Por_Secre_tail"/>
    <property type="match status" value="1"/>
</dbReference>
<reference evidence="8" key="1">
    <citation type="journal article" date="2019" name="Int. J. Syst. Evol. Microbiol.">
        <title>The Global Catalogue of Microorganisms (GCM) 10K type strain sequencing project: providing services to taxonomists for standard genome sequencing and annotation.</title>
        <authorList>
            <consortium name="The Broad Institute Genomics Platform"/>
            <consortium name="The Broad Institute Genome Sequencing Center for Infectious Disease"/>
            <person name="Wu L."/>
            <person name="Ma J."/>
        </authorList>
    </citation>
    <scope>NUCLEOTIDE SEQUENCE [LARGE SCALE GENOMIC DNA]</scope>
    <source>
        <strain evidence="8">JCM 17923</strain>
    </source>
</reference>
<comment type="subcellular location">
    <subcellularLocation>
        <location evidence="1">Cell projection</location>
        <location evidence="1">Cilium</location>
    </subcellularLocation>
    <subcellularLocation>
        <location evidence="2">Cytoplasm</location>
    </subcellularLocation>
</comment>
<accession>A0ABP8I959</accession>
<evidence type="ECO:0000256" key="1">
    <source>
        <dbReference type="ARBA" id="ARBA00004138"/>
    </source>
</evidence>
<dbReference type="SUPFAM" id="SSF81296">
    <property type="entry name" value="E set domains"/>
    <property type="match status" value="2"/>
</dbReference>
<sequence length="1371" mass="137765">MTTFSTVQGTASAHQNYTVSGSSLTAGISIVSPTGYELALESATPNTPGAFSAYPAGSPLVLPQSGGSVASTKIYVRLAASATVAGNPYNGNIVHSSTGAASVNKAVAGTVTAPPTISSFTPANGPTGTVVTINGTNFTNAATVTFNGTTATTVSFVSSSQLTATVPTGATTGPIAVTVSGNTATSATSFTVDPTPNPVPTITSLSPNNAFAGGAGFTLTVTGTNFQTAATTTFTFGGTSYTPNTTGFTSTSFTVAIPAAAIATAGPKAVTVTNPAPGGGTATATFTVNPAALATYSTASLTGSAASVSPAATAANVTASAITRGSGLSVQSSTGGFNSGAWSTSGTPNLDDFLAFDLTMANGFFATINTITLSGTRTPAGPQTLELRYSTDGTNFSNPVSLGTASLPADGVDYSFSFTPAGGTLQAVLGSIYFRLYGYNATSTGNFTLKNVTAANALNVEGTVSAATPGTITVSTNGPLAVGATQQLVPSAPPVSYTVSGSSLGIIPLTIQAPAGFQVSTTAAFTGITADGNTLTLTPSGGSVPTTTIYVRLSGSGTVGPLTGNIVHSSGVSPTQNVAVTGTLNIAPPTIGVAQGGTGIAAGGSFAFPDTRVGVRNTQSFTVSNTGGQTLTISSISTMGSDFTVVGVLPTIVPAFSSATFSLRFEPSAIGARTGSVTLNSNDPTQPAYTFNLSGNGLASTFVRWTGAGGDNSFFTAANWSAGTVPGSTDDVLLDHSTVTGAYVVSMSGAGVAPVVLRSLTINPGGTAQPTIELEVPASNTLPDALTITAASGQPSLSIYAQGIVTNRSGATSAAGIVVTGSVLNAYIYNGGLYQHATVRSSSDLTDNLSGVGGTENGNFAFDVTPASAGQLTSIALQGRIFGNLSFVARDASGYAGSGTTSPFTINGNLIIASGTQFQNSITTTHVRGNIVNNGNLRFTGTNQQLIFDGQAPQSISGTALGSSTASGNSGLAASLTLQMANPTGLTLNTDVLITGTLDLQKGNINTNATTGRLTIAAAANITGGSASSYINGPLLRATATGARTLLFPIGKAGNFRPLTLGITAQTNTPTYSAEEFEGAPSTTPLTGGLTRVSSRRYFSLTPSVAPTGFSATLTIAFEVNDFVNYPADASFVVAKRDDASSPWVNIGRSASTGSTNGGFPVAGTLTSAAFTAFAPGSEFSLASTSASSINGFPGLNPLPVELTSFTASRQPAGVALRWTTASEKNNAYFMVERSLDGKFFTAIGRVEGHGNSARTYAYGLLDGQAPQQQLYYRLRQVDTDGKSSLSPVVVVGGSESKDLTVFPNPAQQSISFLAAGASPYRILNQLGQTLLHGTAETGLNMLPLDKLTAGSYLLELQTSQGRVVRKFVKE</sequence>
<dbReference type="Proteomes" id="UP001501153">
    <property type="component" value="Unassembled WGS sequence"/>
</dbReference>
<evidence type="ECO:0000313" key="8">
    <source>
        <dbReference type="Proteomes" id="UP001501153"/>
    </source>
</evidence>
<evidence type="ECO:0000256" key="5">
    <source>
        <dbReference type="ARBA" id="ARBA00023273"/>
    </source>
</evidence>
<name>A0ABP8I959_9BACT</name>
<dbReference type="EMBL" id="BAABGZ010000014">
    <property type="protein sequence ID" value="GAA4353629.1"/>
    <property type="molecule type" value="Genomic_DNA"/>
</dbReference>
<evidence type="ECO:0000256" key="2">
    <source>
        <dbReference type="ARBA" id="ARBA00004496"/>
    </source>
</evidence>
<dbReference type="CDD" id="cd00102">
    <property type="entry name" value="IPT"/>
    <property type="match status" value="1"/>
</dbReference>
<dbReference type="RefSeq" id="WP_345235268.1">
    <property type="nucleotide sequence ID" value="NZ_BAABGZ010000014.1"/>
</dbReference>
<dbReference type="InterPro" id="IPR002909">
    <property type="entry name" value="IPT_dom"/>
</dbReference>
<evidence type="ECO:0000256" key="3">
    <source>
        <dbReference type="ARBA" id="ARBA00022490"/>
    </source>
</evidence>
<proteinExistence type="predicted"/>
<organism evidence="7 8">
    <name type="scientific">Hymenobacter saemangeumensis</name>
    <dbReference type="NCBI Taxonomy" id="1084522"/>
    <lineage>
        <taxon>Bacteria</taxon>
        <taxon>Pseudomonadati</taxon>
        <taxon>Bacteroidota</taxon>
        <taxon>Cytophagia</taxon>
        <taxon>Cytophagales</taxon>
        <taxon>Hymenobacteraceae</taxon>
        <taxon>Hymenobacter</taxon>
    </lineage>
</organism>
<dbReference type="Gene3D" id="2.60.120.260">
    <property type="entry name" value="Galactose-binding domain-like"/>
    <property type="match status" value="1"/>
</dbReference>
<keyword evidence="8" id="KW-1185">Reference proteome</keyword>
<dbReference type="InterPro" id="IPR013783">
    <property type="entry name" value="Ig-like_fold"/>
</dbReference>
<protein>
    <recommendedName>
        <fullName evidence="6">IPT/TIG domain-containing protein</fullName>
    </recommendedName>
</protein>
<dbReference type="Pfam" id="PF01833">
    <property type="entry name" value="TIG"/>
    <property type="match status" value="2"/>
</dbReference>
<evidence type="ECO:0000259" key="6">
    <source>
        <dbReference type="SMART" id="SM00429"/>
    </source>
</evidence>
<dbReference type="InterPro" id="IPR014756">
    <property type="entry name" value="Ig_E-set"/>
</dbReference>
<dbReference type="InterPro" id="IPR026444">
    <property type="entry name" value="Secre_tail"/>
</dbReference>
<keyword evidence="5" id="KW-0966">Cell projection</keyword>